<evidence type="ECO:0000313" key="3">
    <source>
        <dbReference type="EMBL" id="PKV82009.1"/>
    </source>
</evidence>
<dbReference type="InterPro" id="IPR003399">
    <property type="entry name" value="Mce/MlaD"/>
</dbReference>
<evidence type="ECO:0000259" key="2">
    <source>
        <dbReference type="Pfam" id="PF11887"/>
    </source>
</evidence>
<dbReference type="PANTHER" id="PTHR33371">
    <property type="entry name" value="INTERMEMBRANE PHOSPHOLIPID TRANSPORT SYSTEM BINDING PROTEIN MLAD-RELATED"/>
    <property type="match status" value="1"/>
</dbReference>
<keyword evidence="4" id="KW-1185">Reference proteome</keyword>
<dbReference type="PANTHER" id="PTHR33371:SF17">
    <property type="entry name" value="MCE-FAMILY PROTEIN MCE1B"/>
    <property type="match status" value="1"/>
</dbReference>
<evidence type="ECO:0000259" key="1">
    <source>
        <dbReference type="Pfam" id="PF02470"/>
    </source>
</evidence>
<dbReference type="EMBL" id="PJMW01000002">
    <property type="protein sequence ID" value="PKV82009.1"/>
    <property type="molecule type" value="Genomic_DNA"/>
</dbReference>
<evidence type="ECO:0000313" key="4">
    <source>
        <dbReference type="Proteomes" id="UP000233766"/>
    </source>
</evidence>
<protein>
    <submittedName>
        <fullName evidence="3">Phospholipid/cholesterol/gamma-HCH transport system substrate-binding protein</fullName>
    </submittedName>
</protein>
<dbReference type="InterPro" id="IPR024516">
    <property type="entry name" value="Mce_C"/>
</dbReference>
<feature type="domain" description="Mce/MlaD" evidence="1">
    <location>
        <begin position="36"/>
        <end position="109"/>
    </location>
</feature>
<dbReference type="AlphaFoldDB" id="A0A2N3VK66"/>
<dbReference type="InterPro" id="IPR052336">
    <property type="entry name" value="MlaD_Phospholipid_Transporter"/>
</dbReference>
<dbReference type="Proteomes" id="UP000233766">
    <property type="component" value="Unassembled WGS sequence"/>
</dbReference>
<sequence length="334" mass="35554">MKSATPLVIRLAVFTAAMLLLLAGVFQALSRPVDDTVSYTAEFTDANGLRSGNDVRLFGVRVGTVKSVELHEARAVVTFDMEQGHPMYANNILAIRFLNLTGQRYLDVQQVDVPAGNVDPGSTIGIEHTVPAFDITTLFNGLQPVLAELTPADLNHFATSLLAVIEGDGTGLGPALDAIETLSKYTTDRQETLSTLVRNLATVAHEIGGRSGNAMVMVSRLTDIFVTLQERIGGLIDFSLTIPPVLRPATSMLTTLGFTGNPNPDIDTLIRTAIPDQRQAVDTMNQVPALLQTLADLIPPTGNGAGSTCTNGAAQAPQPLQVLISGQRITLCNR</sequence>
<feature type="domain" description="Mammalian cell entry C-terminal" evidence="2">
    <location>
        <begin position="118"/>
        <end position="252"/>
    </location>
</feature>
<dbReference type="GO" id="GO:0051701">
    <property type="term" value="P:biological process involved in interaction with host"/>
    <property type="evidence" value="ECO:0007669"/>
    <property type="project" value="TreeGrafter"/>
</dbReference>
<organism evidence="3 4">
    <name type="scientific">Nocardia fluminea</name>
    <dbReference type="NCBI Taxonomy" id="134984"/>
    <lineage>
        <taxon>Bacteria</taxon>
        <taxon>Bacillati</taxon>
        <taxon>Actinomycetota</taxon>
        <taxon>Actinomycetes</taxon>
        <taxon>Mycobacteriales</taxon>
        <taxon>Nocardiaceae</taxon>
        <taxon>Nocardia</taxon>
    </lineage>
</organism>
<reference evidence="3 4" key="1">
    <citation type="submission" date="2017-12" db="EMBL/GenBank/DDBJ databases">
        <title>Sequencing the genomes of 1000 Actinobacteria strains.</title>
        <authorList>
            <person name="Klenk H.-P."/>
        </authorList>
    </citation>
    <scope>NUCLEOTIDE SEQUENCE [LARGE SCALE GENOMIC DNA]</scope>
    <source>
        <strain evidence="3 4">DSM 44489</strain>
    </source>
</reference>
<dbReference type="GO" id="GO:0005576">
    <property type="term" value="C:extracellular region"/>
    <property type="evidence" value="ECO:0007669"/>
    <property type="project" value="TreeGrafter"/>
</dbReference>
<gene>
    <name evidence="3" type="ORF">ATK86_6492</name>
</gene>
<dbReference type="Pfam" id="PF11887">
    <property type="entry name" value="Mce4_CUP1"/>
    <property type="match status" value="1"/>
</dbReference>
<accession>A0A2N3VK66</accession>
<comment type="caution">
    <text evidence="3">The sequence shown here is derived from an EMBL/GenBank/DDBJ whole genome shotgun (WGS) entry which is preliminary data.</text>
</comment>
<proteinExistence type="predicted"/>
<name>A0A2N3VK66_9NOCA</name>
<dbReference type="RefSeq" id="WP_101467638.1">
    <property type="nucleotide sequence ID" value="NZ_PJMW01000002.1"/>
</dbReference>
<dbReference type="Pfam" id="PF02470">
    <property type="entry name" value="MlaD"/>
    <property type="match status" value="1"/>
</dbReference>
<dbReference type="OrthoDB" id="338143at2"/>